<dbReference type="Proteomes" id="UP000504636">
    <property type="component" value="Unplaced"/>
</dbReference>
<dbReference type="InterPro" id="IPR053157">
    <property type="entry name" value="Sterol_Uptake_Regulator"/>
</dbReference>
<reference evidence="6" key="3">
    <citation type="submission" date="2025-04" db="UniProtKB">
        <authorList>
            <consortium name="RefSeq"/>
        </authorList>
    </citation>
    <scope>IDENTIFICATION</scope>
    <source>
        <strain evidence="6">CBS 304.34</strain>
    </source>
</reference>
<dbReference type="Pfam" id="PF11951">
    <property type="entry name" value="Fungal_trans_2"/>
    <property type="match status" value="1"/>
</dbReference>
<name>A0A6A6YKC6_9PEZI</name>
<reference evidence="6" key="2">
    <citation type="submission" date="2020-04" db="EMBL/GenBank/DDBJ databases">
        <authorList>
            <consortium name="NCBI Genome Project"/>
        </authorList>
    </citation>
    <scope>NUCLEOTIDE SEQUENCE</scope>
    <source>
        <strain evidence="6">CBS 304.34</strain>
    </source>
</reference>
<keyword evidence="5" id="KW-1185">Reference proteome</keyword>
<accession>A0A6A6YKC6</accession>
<feature type="compositionally biased region" description="Low complexity" evidence="2">
    <location>
        <begin position="49"/>
        <end position="65"/>
    </location>
</feature>
<feature type="region of interest" description="Disordered" evidence="2">
    <location>
        <begin position="49"/>
        <end position="97"/>
    </location>
</feature>
<protein>
    <recommendedName>
        <fullName evidence="3">Zn(2)-C6 fungal-type domain-containing protein</fullName>
    </recommendedName>
</protein>
<dbReference type="Gene3D" id="4.10.240.10">
    <property type="entry name" value="Zn(2)-C6 fungal-type DNA-binding domain"/>
    <property type="match status" value="1"/>
</dbReference>
<dbReference type="GO" id="GO:0008270">
    <property type="term" value="F:zinc ion binding"/>
    <property type="evidence" value="ECO:0007669"/>
    <property type="project" value="InterPro"/>
</dbReference>
<sequence>MPPRLGHKKSRAGCRQCKARHVKCDENRPCGNCTRHGVPCSLLTWAPGGTQSMSSTPPSSSAQGSIQEDDLRSPTNQTINGGPARPPPTPSLPINFVLNPIPGNADPHSELSTPDSFPFLTRFVNRADYIESANWAQDLELMHHWTAFAAWSVPGNEEIKNLWKIEIPQLAVSHPFLMHQVLAFAAFHLAHIRPADQPKYSLIAAGHQNKSIRAMSKALPGLIPENSDALFITSTLMPLTAFASKTTDDPIDDIVSLFQLIRGNHSILSSAFVRILQGTFGPIVRTALDPPPLPLMVEMLSHVDQLTALLEDPDLEPTYRRICVEAIYNIRQATNHGDDPGDRPIRIVYTWPIKISSDFMLLLKRHDSGALAILAHYCIILHLNQLEGYWFIEGWSSRLVEEIFCQIDPLWKPYIQWCVEYIRGREVIPSA</sequence>
<evidence type="ECO:0000256" key="2">
    <source>
        <dbReference type="SAM" id="MobiDB-lite"/>
    </source>
</evidence>
<dbReference type="EMBL" id="MU003702">
    <property type="protein sequence ID" value="KAF2809003.1"/>
    <property type="molecule type" value="Genomic_DNA"/>
</dbReference>
<evidence type="ECO:0000313" key="6">
    <source>
        <dbReference type="RefSeq" id="XP_033575967.1"/>
    </source>
</evidence>
<dbReference type="GO" id="GO:0001228">
    <property type="term" value="F:DNA-binding transcription activator activity, RNA polymerase II-specific"/>
    <property type="evidence" value="ECO:0007669"/>
    <property type="project" value="TreeGrafter"/>
</dbReference>
<proteinExistence type="predicted"/>
<dbReference type="GeneID" id="54456514"/>
<dbReference type="PANTHER" id="PTHR47784">
    <property type="entry name" value="STEROL UPTAKE CONTROL PROTEIN 2"/>
    <property type="match status" value="1"/>
</dbReference>
<evidence type="ECO:0000259" key="3">
    <source>
        <dbReference type="PROSITE" id="PS50048"/>
    </source>
</evidence>
<dbReference type="PROSITE" id="PS50048">
    <property type="entry name" value="ZN2_CY6_FUNGAL_2"/>
    <property type="match status" value="1"/>
</dbReference>
<dbReference type="SUPFAM" id="SSF57701">
    <property type="entry name" value="Zn2/Cys6 DNA-binding domain"/>
    <property type="match status" value="1"/>
</dbReference>
<feature type="domain" description="Zn(2)-C6 fungal-type" evidence="3">
    <location>
        <begin position="13"/>
        <end position="42"/>
    </location>
</feature>
<organism evidence="4">
    <name type="scientific">Mytilinidion resinicola</name>
    <dbReference type="NCBI Taxonomy" id="574789"/>
    <lineage>
        <taxon>Eukaryota</taxon>
        <taxon>Fungi</taxon>
        <taxon>Dikarya</taxon>
        <taxon>Ascomycota</taxon>
        <taxon>Pezizomycotina</taxon>
        <taxon>Dothideomycetes</taxon>
        <taxon>Pleosporomycetidae</taxon>
        <taxon>Mytilinidiales</taxon>
        <taxon>Mytilinidiaceae</taxon>
        <taxon>Mytilinidion</taxon>
    </lineage>
</organism>
<keyword evidence="1" id="KW-0539">Nucleus</keyword>
<dbReference type="Pfam" id="PF00172">
    <property type="entry name" value="Zn_clus"/>
    <property type="match status" value="1"/>
</dbReference>
<dbReference type="AlphaFoldDB" id="A0A6A6YKC6"/>
<gene>
    <name evidence="4 6" type="ORF">BDZ99DRAFT_389222</name>
</gene>
<dbReference type="CDD" id="cd00067">
    <property type="entry name" value="GAL4"/>
    <property type="match status" value="1"/>
</dbReference>
<evidence type="ECO:0000313" key="5">
    <source>
        <dbReference type="Proteomes" id="UP000504636"/>
    </source>
</evidence>
<dbReference type="OrthoDB" id="3546279at2759"/>
<dbReference type="PANTHER" id="PTHR47784:SF5">
    <property type="entry name" value="STEROL UPTAKE CONTROL PROTEIN 2"/>
    <property type="match status" value="1"/>
</dbReference>
<dbReference type="PROSITE" id="PS00463">
    <property type="entry name" value="ZN2_CY6_FUNGAL_1"/>
    <property type="match status" value="1"/>
</dbReference>
<evidence type="ECO:0000313" key="4">
    <source>
        <dbReference type="EMBL" id="KAF2809003.1"/>
    </source>
</evidence>
<dbReference type="InterPro" id="IPR036864">
    <property type="entry name" value="Zn2-C6_fun-type_DNA-bd_sf"/>
</dbReference>
<dbReference type="RefSeq" id="XP_033575967.1">
    <property type="nucleotide sequence ID" value="XM_033715621.1"/>
</dbReference>
<evidence type="ECO:0000256" key="1">
    <source>
        <dbReference type="ARBA" id="ARBA00023242"/>
    </source>
</evidence>
<dbReference type="InterPro" id="IPR021858">
    <property type="entry name" value="Fun_TF"/>
</dbReference>
<dbReference type="InterPro" id="IPR001138">
    <property type="entry name" value="Zn2Cys6_DnaBD"/>
</dbReference>
<dbReference type="SMART" id="SM00066">
    <property type="entry name" value="GAL4"/>
    <property type="match status" value="1"/>
</dbReference>
<reference evidence="4 6" key="1">
    <citation type="journal article" date="2020" name="Stud. Mycol.">
        <title>101 Dothideomycetes genomes: a test case for predicting lifestyles and emergence of pathogens.</title>
        <authorList>
            <person name="Haridas S."/>
            <person name="Albert R."/>
            <person name="Binder M."/>
            <person name="Bloem J."/>
            <person name="Labutti K."/>
            <person name="Salamov A."/>
            <person name="Andreopoulos B."/>
            <person name="Baker S."/>
            <person name="Barry K."/>
            <person name="Bills G."/>
            <person name="Bluhm B."/>
            <person name="Cannon C."/>
            <person name="Castanera R."/>
            <person name="Culley D."/>
            <person name="Daum C."/>
            <person name="Ezra D."/>
            <person name="Gonzalez J."/>
            <person name="Henrissat B."/>
            <person name="Kuo A."/>
            <person name="Liang C."/>
            <person name="Lipzen A."/>
            <person name="Lutzoni F."/>
            <person name="Magnuson J."/>
            <person name="Mondo S."/>
            <person name="Nolan M."/>
            <person name="Ohm R."/>
            <person name="Pangilinan J."/>
            <person name="Park H.-J."/>
            <person name="Ramirez L."/>
            <person name="Alfaro M."/>
            <person name="Sun H."/>
            <person name="Tritt A."/>
            <person name="Yoshinaga Y."/>
            <person name="Zwiers L.-H."/>
            <person name="Turgeon B."/>
            <person name="Goodwin S."/>
            <person name="Spatafora J."/>
            <person name="Crous P."/>
            <person name="Grigoriev I."/>
        </authorList>
    </citation>
    <scope>NUCLEOTIDE SEQUENCE</scope>
    <source>
        <strain evidence="4 6">CBS 304.34</strain>
    </source>
</reference>